<dbReference type="Proteomes" id="UP000034175">
    <property type="component" value="Unassembled WGS sequence"/>
</dbReference>
<accession>A0A0G1P3J9</accession>
<name>A0A0G1P3J9_9BACT</name>
<evidence type="ECO:0000313" key="1">
    <source>
        <dbReference type="EMBL" id="KKU27311.1"/>
    </source>
</evidence>
<evidence type="ECO:0000313" key="2">
    <source>
        <dbReference type="Proteomes" id="UP000034175"/>
    </source>
</evidence>
<proteinExistence type="predicted"/>
<dbReference type="AlphaFoldDB" id="A0A0G1P3J9"/>
<sequence>MLILLPTIKTAEAATKGSFDGNKISIYGGGGSETHYEFSFSNLPIITYMNEFYNPADTLSTDDRIRIMEKILARENESYNVVLYKILPHVNPGVLTMLLIMKFETNQTTQKGMREKTETSIKLVSESNKGGRSEVRLTIPMSESDYRKIFDSIQSADQVQKIDGMNTGNPQKDRDTIFEMLGIK</sequence>
<reference evidence="1 2" key="1">
    <citation type="journal article" date="2015" name="Nature">
        <title>rRNA introns, odd ribosomes, and small enigmatic genomes across a large radiation of phyla.</title>
        <authorList>
            <person name="Brown C.T."/>
            <person name="Hug L.A."/>
            <person name="Thomas B.C."/>
            <person name="Sharon I."/>
            <person name="Castelle C.J."/>
            <person name="Singh A."/>
            <person name="Wilkins M.J."/>
            <person name="Williams K.H."/>
            <person name="Banfield J.F."/>
        </authorList>
    </citation>
    <scope>NUCLEOTIDE SEQUENCE [LARGE SCALE GENOMIC DNA]</scope>
</reference>
<comment type="caution">
    <text evidence="1">The sequence shown here is derived from an EMBL/GenBank/DDBJ whole genome shotgun (WGS) entry which is preliminary data.</text>
</comment>
<gene>
    <name evidence="1" type="ORF">UX39_C0001G0031</name>
</gene>
<protein>
    <submittedName>
        <fullName evidence="1">Uncharacterized protein</fullName>
    </submittedName>
</protein>
<dbReference type="EMBL" id="LCMA01000001">
    <property type="protein sequence ID" value="KKU27311.1"/>
    <property type="molecule type" value="Genomic_DNA"/>
</dbReference>
<organism evidence="1 2">
    <name type="scientific">Candidatus Magasanikbacteria bacterium GW2011_GWA2_46_17</name>
    <dbReference type="NCBI Taxonomy" id="1619042"/>
    <lineage>
        <taxon>Bacteria</taxon>
        <taxon>Candidatus Magasanikiibacteriota</taxon>
    </lineage>
</organism>